<dbReference type="AlphaFoldDB" id="A0A933GKX6"/>
<dbReference type="EMBL" id="JACQWF010000122">
    <property type="protein sequence ID" value="MBI4595253.1"/>
    <property type="molecule type" value="Genomic_DNA"/>
</dbReference>
<keyword evidence="1" id="KW-0812">Transmembrane</keyword>
<sequence>MTKAIILRIFLVVILVLSFSCTGGGKSIWNCKVIGSIEYALFYILFGILLCGLLVASRLVVREVRVSA</sequence>
<protein>
    <submittedName>
        <fullName evidence="2">Uncharacterized protein</fullName>
    </submittedName>
</protein>
<dbReference type="PROSITE" id="PS51257">
    <property type="entry name" value="PROKAR_LIPOPROTEIN"/>
    <property type="match status" value="1"/>
</dbReference>
<accession>A0A933GKX6</accession>
<keyword evidence="1" id="KW-0472">Membrane</keyword>
<evidence type="ECO:0000256" key="1">
    <source>
        <dbReference type="SAM" id="Phobius"/>
    </source>
</evidence>
<evidence type="ECO:0000313" key="2">
    <source>
        <dbReference type="EMBL" id="MBI4595253.1"/>
    </source>
</evidence>
<dbReference type="Proteomes" id="UP000772181">
    <property type="component" value="Unassembled WGS sequence"/>
</dbReference>
<evidence type="ECO:0000313" key="3">
    <source>
        <dbReference type="Proteomes" id="UP000772181"/>
    </source>
</evidence>
<proteinExistence type="predicted"/>
<organism evidence="2 3">
    <name type="scientific">Tectimicrobiota bacterium</name>
    <dbReference type="NCBI Taxonomy" id="2528274"/>
    <lineage>
        <taxon>Bacteria</taxon>
        <taxon>Pseudomonadati</taxon>
        <taxon>Nitrospinota/Tectimicrobiota group</taxon>
        <taxon>Candidatus Tectimicrobiota</taxon>
    </lineage>
</organism>
<comment type="caution">
    <text evidence="2">The sequence shown here is derived from an EMBL/GenBank/DDBJ whole genome shotgun (WGS) entry which is preliminary data.</text>
</comment>
<name>A0A933GKX6_UNCTE</name>
<gene>
    <name evidence="2" type="ORF">HY730_02625</name>
</gene>
<keyword evidence="1" id="KW-1133">Transmembrane helix</keyword>
<feature type="transmembrane region" description="Helical" evidence="1">
    <location>
        <begin position="40"/>
        <end position="61"/>
    </location>
</feature>
<reference evidence="2" key="1">
    <citation type="submission" date="2020-07" db="EMBL/GenBank/DDBJ databases">
        <title>Huge and variable diversity of episymbiotic CPR bacteria and DPANN archaea in groundwater ecosystems.</title>
        <authorList>
            <person name="He C.Y."/>
            <person name="Keren R."/>
            <person name="Whittaker M."/>
            <person name="Farag I.F."/>
            <person name="Doudna J."/>
            <person name="Cate J.H.D."/>
            <person name="Banfield J.F."/>
        </authorList>
    </citation>
    <scope>NUCLEOTIDE SEQUENCE</scope>
    <source>
        <strain evidence="2">NC_groundwater_1482_Ag_S-0.65um_47_24</strain>
    </source>
</reference>